<dbReference type="PROSITE" id="PS50089">
    <property type="entry name" value="ZF_RING_2"/>
    <property type="match status" value="2"/>
</dbReference>
<protein>
    <recommendedName>
        <fullName evidence="2">RBR-type E3 ubiquitin transferase</fullName>
        <ecNumber evidence="2">2.3.2.31</ecNumber>
    </recommendedName>
</protein>
<dbReference type="Pfam" id="PF22191">
    <property type="entry name" value="IBR_1"/>
    <property type="match status" value="1"/>
</dbReference>
<dbReference type="PROSITE" id="PS00518">
    <property type="entry name" value="ZF_RING_1"/>
    <property type="match status" value="2"/>
</dbReference>
<dbReference type="Pfam" id="PF01485">
    <property type="entry name" value="IBR"/>
    <property type="match status" value="1"/>
</dbReference>
<comment type="catalytic activity">
    <reaction evidence="1">
        <text>[E2 ubiquitin-conjugating enzyme]-S-ubiquitinyl-L-cysteine + [acceptor protein]-L-lysine = [E2 ubiquitin-conjugating enzyme]-L-cysteine + [acceptor protein]-N(6)-ubiquitinyl-L-lysine.</text>
        <dbReference type="EC" id="2.3.2.31"/>
    </reaction>
</comment>
<accession>A0A1E4SEC5</accession>
<dbReference type="InterPro" id="IPR013083">
    <property type="entry name" value="Znf_RING/FYVE/PHD"/>
</dbReference>
<evidence type="ECO:0000313" key="13">
    <source>
        <dbReference type="EMBL" id="ODV77871.1"/>
    </source>
</evidence>
<evidence type="ECO:0000256" key="4">
    <source>
        <dbReference type="ARBA" id="ARBA00022723"/>
    </source>
</evidence>
<dbReference type="InterPro" id="IPR031127">
    <property type="entry name" value="E3_UB_ligase_RBR"/>
</dbReference>
<evidence type="ECO:0000259" key="12">
    <source>
        <dbReference type="PROSITE" id="PS51873"/>
    </source>
</evidence>
<dbReference type="AlphaFoldDB" id="A0A1E4SEC5"/>
<dbReference type="CDD" id="cd20360">
    <property type="entry name" value="Rcat_RBR_TRIAD1"/>
    <property type="match status" value="1"/>
</dbReference>
<sequence length="544" mass="63134">MSDSDDHDEDHEYQSFEFESDYEDEYFDNQSENSSSSTRSHNERVSPSKTSTSFNEWTLPKFILTVFLDKYQKLKDSKLGGCTDDDLLILLHYKRWQADEVINDFFDNPKKLFEQAGLPVPPQKSANHLKSTTSFDCSVCCESYKQVMVYELSCSHRYCLFCYHHYIYNELSTGKLIHCIQPDCALTIPHGDIDKIFDIVEHDSSIIKITKPLNENRLLVASAKIFVDSQSTYKWCPAPDCKGFTELVSSATFDEATLDYKDISIIPIVRCAESHEFCFSCNYENHLPCPCWVVKKWIKKCQDDSETINWIDANTSACPNCLSSIEKNGGCNHMTCKKCHHEFCWVCLGNWSEHNNSYYKCNKFEQDMSEIEMKKSKSRLTLQRYLHFYKRFTIHESSMQGDLKVLKQINNVAVMYLESRRKDSSVTSLAWSDIQFLPDAIRALSNGRKTLKWTYCFAYYLMDSNFQEIFESNQDYLNRTVEDLSEIFEKITTTSTKGDSDIVKLIMKNKTKIINLSNTISLRQKTLIDGAYHNLKEGLMKFDA</sequence>
<feature type="domain" description="RING-type" evidence="12">
    <location>
        <begin position="133"/>
        <end position="365"/>
    </location>
</feature>
<dbReference type="EMBL" id="KV453914">
    <property type="protein sequence ID" value="ODV77871.1"/>
    <property type="molecule type" value="Genomic_DNA"/>
</dbReference>
<feature type="region of interest" description="Disordered" evidence="10">
    <location>
        <begin position="1"/>
        <end position="52"/>
    </location>
</feature>
<keyword evidence="8" id="KW-0862">Zinc</keyword>
<keyword evidence="3" id="KW-0808">Transferase</keyword>
<keyword evidence="14" id="KW-1185">Reference proteome</keyword>
<dbReference type="Proteomes" id="UP000094285">
    <property type="component" value="Unassembled WGS sequence"/>
</dbReference>
<feature type="domain" description="RING-type" evidence="11">
    <location>
        <begin position="318"/>
        <end position="361"/>
    </location>
</feature>
<dbReference type="GeneID" id="30986131"/>
<dbReference type="STRING" id="984487.A0A1E4SEC5"/>
<keyword evidence="6 9" id="KW-0863">Zinc-finger</keyword>
<evidence type="ECO:0000256" key="9">
    <source>
        <dbReference type="PROSITE-ProRule" id="PRU00175"/>
    </source>
</evidence>
<gene>
    <name evidence="13" type="ORF">CANTADRAFT_96545</name>
</gene>
<organism evidence="13 14">
    <name type="scientific">Suhomyces tanzawaensis NRRL Y-17324</name>
    <dbReference type="NCBI Taxonomy" id="984487"/>
    <lineage>
        <taxon>Eukaryota</taxon>
        <taxon>Fungi</taxon>
        <taxon>Dikarya</taxon>
        <taxon>Ascomycota</taxon>
        <taxon>Saccharomycotina</taxon>
        <taxon>Pichiomycetes</taxon>
        <taxon>Debaryomycetaceae</taxon>
        <taxon>Suhomyces</taxon>
    </lineage>
</organism>
<dbReference type="InterPro" id="IPR044066">
    <property type="entry name" value="TRIAD_supradom"/>
</dbReference>
<dbReference type="GO" id="GO:0008270">
    <property type="term" value="F:zinc ion binding"/>
    <property type="evidence" value="ECO:0007669"/>
    <property type="project" value="UniProtKB-KW"/>
</dbReference>
<keyword evidence="4" id="KW-0479">Metal-binding</keyword>
<dbReference type="Gene3D" id="1.20.120.1750">
    <property type="match status" value="1"/>
</dbReference>
<evidence type="ECO:0000256" key="10">
    <source>
        <dbReference type="SAM" id="MobiDB-lite"/>
    </source>
</evidence>
<dbReference type="OrthoDB" id="10009520at2759"/>
<dbReference type="PROSITE" id="PS51873">
    <property type="entry name" value="TRIAD"/>
    <property type="match status" value="1"/>
</dbReference>
<evidence type="ECO:0000256" key="7">
    <source>
        <dbReference type="ARBA" id="ARBA00022786"/>
    </source>
</evidence>
<evidence type="ECO:0000256" key="6">
    <source>
        <dbReference type="ARBA" id="ARBA00022771"/>
    </source>
</evidence>
<dbReference type="Pfam" id="PF19422">
    <property type="entry name" value="Ariadne"/>
    <property type="match status" value="1"/>
</dbReference>
<feature type="compositionally biased region" description="Acidic residues" evidence="10">
    <location>
        <begin position="18"/>
        <end position="27"/>
    </location>
</feature>
<name>A0A1E4SEC5_9ASCO</name>
<dbReference type="GO" id="GO:0016567">
    <property type="term" value="P:protein ubiquitination"/>
    <property type="evidence" value="ECO:0007669"/>
    <property type="project" value="InterPro"/>
</dbReference>
<keyword evidence="5" id="KW-0677">Repeat</keyword>
<evidence type="ECO:0000256" key="3">
    <source>
        <dbReference type="ARBA" id="ARBA00022679"/>
    </source>
</evidence>
<feature type="compositionally biased region" description="Acidic residues" evidence="10">
    <location>
        <begin position="1"/>
        <end position="11"/>
    </location>
</feature>
<dbReference type="InterPro" id="IPR001841">
    <property type="entry name" value="Znf_RING"/>
</dbReference>
<dbReference type="GO" id="GO:0061630">
    <property type="term" value="F:ubiquitin protein ligase activity"/>
    <property type="evidence" value="ECO:0007669"/>
    <property type="project" value="UniProtKB-EC"/>
</dbReference>
<dbReference type="PANTHER" id="PTHR11685">
    <property type="entry name" value="RBR FAMILY RING FINGER AND IBR DOMAIN-CONTAINING"/>
    <property type="match status" value="1"/>
</dbReference>
<proteinExistence type="predicted"/>
<dbReference type="Gene3D" id="3.30.40.10">
    <property type="entry name" value="Zinc/RING finger domain, C3HC4 (zinc finger)"/>
    <property type="match status" value="1"/>
</dbReference>
<dbReference type="InterPro" id="IPR045840">
    <property type="entry name" value="Ariadne"/>
</dbReference>
<evidence type="ECO:0000313" key="14">
    <source>
        <dbReference type="Proteomes" id="UP000094285"/>
    </source>
</evidence>
<feature type="domain" description="RING-type" evidence="11">
    <location>
        <begin position="137"/>
        <end position="179"/>
    </location>
</feature>
<evidence type="ECO:0000256" key="2">
    <source>
        <dbReference type="ARBA" id="ARBA00012251"/>
    </source>
</evidence>
<dbReference type="InterPro" id="IPR017907">
    <property type="entry name" value="Znf_RING_CS"/>
</dbReference>
<dbReference type="InterPro" id="IPR047556">
    <property type="entry name" value="Rcat_RBR_TRIAD1"/>
</dbReference>
<keyword evidence="7" id="KW-0833">Ubl conjugation pathway</keyword>
<dbReference type="SMART" id="SM00647">
    <property type="entry name" value="IBR"/>
    <property type="match status" value="2"/>
</dbReference>
<dbReference type="EC" id="2.3.2.31" evidence="2"/>
<dbReference type="InterPro" id="IPR002867">
    <property type="entry name" value="IBR_dom"/>
</dbReference>
<evidence type="ECO:0000259" key="11">
    <source>
        <dbReference type="PROSITE" id="PS50089"/>
    </source>
</evidence>
<dbReference type="SUPFAM" id="SSF57850">
    <property type="entry name" value="RING/U-box"/>
    <property type="match status" value="2"/>
</dbReference>
<dbReference type="FunFam" id="1.20.120.1750:FF:000002">
    <property type="entry name" value="RBR-type E3 ubiquitin transferase"/>
    <property type="match status" value="1"/>
</dbReference>
<evidence type="ECO:0000256" key="1">
    <source>
        <dbReference type="ARBA" id="ARBA00001798"/>
    </source>
</evidence>
<evidence type="ECO:0000256" key="5">
    <source>
        <dbReference type="ARBA" id="ARBA00022737"/>
    </source>
</evidence>
<evidence type="ECO:0000256" key="8">
    <source>
        <dbReference type="ARBA" id="ARBA00022833"/>
    </source>
</evidence>
<reference evidence="14" key="1">
    <citation type="submission" date="2016-05" db="EMBL/GenBank/DDBJ databases">
        <title>Comparative genomics of biotechnologically important yeasts.</title>
        <authorList>
            <consortium name="DOE Joint Genome Institute"/>
            <person name="Riley R."/>
            <person name="Haridas S."/>
            <person name="Wolfe K.H."/>
            <person name="Lopes M.R."/>
            <person name="Hittinger C.T."/>
            <person name="Goker M."/>
            <person name="Salamov A."/>
            <person name="Wisecaver J."/>
            <person name="Long T.M."/>
            <person name="Aerts A.L."/>
            <person name="Barry K."/>
            <person name="Choi C."/>
            <person name="Clum A."/>
            <person name="Coughlan A.Y."/>
            <person name="Deshpande S."/>
            <person name="Douglass A.P."/>
            <person name="Hanson S.J."/>
            <person name="Klenk H.-P."/>
            <person name="Labutti K."/>
            <person name="Lapidus A."/>
            <person name="Lindquist E."/>
            <person name="Lipzen A."/>
            <person name="Meier-Kolthoff J.P."/>
            <person name="Ohm R.A."/>
            <person name="Otillar R.P."/>
            <person name="Pangilinan J."/>
            <person name="Peng Y."/>
            <person name="Rokas A."/>
            <person name="Rosa C.A."/>
            <person name="Scheuner C."/>
            <person name="Sibirny A.A."/>
            <person name="Slot J.C."/>
            <person name="Stielow J.B."/>
            <person name="Sun H."/>
            <person name="Kurtzman C.P."/>
            <person name="Blackwell M."/>
            <person name="Grigoriev I.V."/>
            <person name="Jeffries T.W."/>
        </authorList>
    </citation>
    <scope>NUCLEOTIDE SEQUENCE [LARGE SCALE GENOMIC DNA]</scope>
    <source>
        <strain evidence="14">NRRL Y-17324</strain>
    </source>
</reference>
<dbReference type="RefSeq" id="XP_020062993.1">
    <property type="nucleotide sequence ID" value="XM_020211995.1"/>
</dbReference>